<protein>
    <submittedName>
        <fullName evidence="3">D-amino acid dehydrogenase subunit</fullName>
    </submittedName>
</protein>
<dbReference type="SUPFAM" id="SSF54373">
    <property type="entry name" value="FAD-linked reductases, C-terminal domain"/>
    <property type="match status" value="1"/>
</dbReference>
<dbReference type="Proteomes" id="UP000006735">
    <property type="component" value="Chromosome"/>
</dbReference>
<dbReference type="Gene3D" id="3.30.9.10">
    <property type="entry name" value="D-Amino Acid Oxidase, subunit A, domain 2"/>
    <property type="match status" value="1"/>
</dbReference>
<sequence length="432" mass="47162">MCRRCGAAPSAPGSACMRAVRDDVLVIGAGAIGLATALALVQAGRQVHVLDAGAPGAATSYGNCGTITPSHAPPLAAPGMLAQAVKWMFTPDAPLYIPPRLDPGLWRWLLRFARRCNARDWQSSAQARAALLHDARQRFDEWVARYALDCEFRNDGLDYVFGDARCFAQYRDECALLAQWGIRAEVIEGADYVRQDPAFRNGIAGAIHFPGDAHLRPEQYTAELVRVLRAHGVEIDAHCRVQGLTPDGAGTCVQTEHGKRYAREVVIATGPWSPVLAAQFGLRLPVQAGKGYSITYSAPQVMPHRPVVLKDRWVFVVPWRDRLRIGSTMEFSGRDTQLNATRLAALERAAAEYLHAPCGPAVIERWYGWRPMTWDDVPVLGAVPGHPHVWLAAGHGMLGISMSTASGQLMADLITGRAPALDPHPYRAERFA</sequence>
<proteinExistence type="predicted"/>
<evidence type="ECO:0000313" key="3">
    <source>
        <dbReference type="EMBL" id="AAW76542.1"/>
    </source>
</evidence>
<dbReference type="EMBL" id="AE013598">
    <property type="protein sequence ID" value="AAW76542.1"/>
    <property type="molecule type" value="Genomic_DNA"/>
</dbReference>
<dbReference type="InterPro" id="IPR036188">
    <property type="entry name" value="FAD/NAD-bd_sf"/>
</dbReference>
<name>Q5GXM9_XANOR</name>
<dbReference type="AlphaFoldDB" id="Q5GXM9"/>
<dbReference type="Pfam" id="PF01266">
    <property type="entry name" value="DAO"/>
    <property type="match status" value="1"/>
</dbReference>
<keyword evidence="1" id="KW-0560">Oxidoreductase</keyword>
<dbReference type="PRINTS" id="PR00420">
    <property type="entry name" value="RNGMNOXGNASE"/>
</dbReference>
<dbReference type="HOGENOM" id="CLU_007884_9_0_6"/>
<keyword evidence="4" id="KW-1185">Reference proteome</keyword>
<evidence type="ECO:0000259" key="2">
    <source>
        <dbReference type="Pfam" id="PF01266"/>
    </source>
</evidence>
<organism evidence="3 4">
    <name type="scientific">Xanthomonas oryzae pv. oryzae (strain KACC10331 / KXO85)</name>
    <dbReference type="NCBI Taxonomy" id="291331"/>
    <lineage>
        <taxon>Bacteria</taxon>
        <taxon>Pseudomonadati</taxon>
        <taxon>Pseudomonadota</taxon>
        <taxon>Gammaproteobacteria</taxon>
        <taxon>Lysobacterales</taxon>
        <taxon>Lysobacteraceae</taxon>
        <taxon>Xanthomonas</taxon>
    </lineage>
</organism>
<reference evidence="3 4" key="1">
    <citation type="journal article" date="2005" name="Nucleic Acids Res.">
        <title>The genome sequence of Xanthomonas oryzae pathovar oryzae KACC10331, the bacterial blight pathogen of rice.</title>
        <authorList>
            <person name="Lee B.M."/>
            <person name="Park Y.J."/>
            <person name="Park D.S."/>
            <person name="Kang H.W."/>
            <person name="Kim J.G."/>
            <person name="Song E.S."/>
            <person name="Park I.C."/>
            <person name="Yoon U.H."/>
            <person name="Hahn J.H."/>
            <person name="Koo B.S."/>
            <person name="Lee G.B."/>
            <person name="Kim H."/>
            <person name="Park H.S."/>
            <person name="Yoon K.O."/>
            <person name="Kim J.H."/>
            <person name="Jung C.H."/>
            <person name="Koh N.H."/>
            <person name="Seo J.S."/>
            <person name="Go S.J."/>
        </authorList>
    </citation>
    <scope>NUCLEOTIDE SEQUENCE [LARGE SCALE GENOMIC DNA]</scope>
    <source>
        <strain evidence="4">KACC10331 / KXO85</strain>
    </source>
</reference>
<dbReference type="PANTHER" id="PTHR13847">
    <property type="entry name" value="SARCOSINE DEHYDROGENASE-RELATED"/>
    <property type="match status" value="1"/>
</dbReference>
<dbReference type="GO" id="GO:0016491">
    <property type="term" value="F:oxidoreductase activity"/>
    <property type="evidence" value="ECO:0007669"/>
    <property type="project" value="UniProtKB-KW"/>
</dbReference>
<dbReference type="GO" id="GO:0005737">
    <property type="term" value="C:cytoplasm"/>
    <property type="evidence" value="ECO:0007669"/>
    <property type="project" value="TreeGrafter"/>
</dbReference>
<dbReference type="STRING" id="291331.XOO3288"/>
<dbReference type="SUPFAM" id="SSF51905">
    <property type="entry name" value="FAD/NAD(P)-binding domain"/>
    <property type="match status" value="1"/>
</dbReference>
<dbReference type="PANTHER" id="PTHR13847:SF289">
    <property type="entry name" value="GLYCINE OXIDASE"/>
    <property type="match status" value="1"/>
</dbReference>
<feature type="domain" description="FAD dependent oxidoreductase" evidence="2">
    <location>
        <begin position="23"/>
        <end position="413"/>
    </location>
</feature>
<dbReference type="KEGG" id="xoo:XOO3288"/>
<dbReference type="InterPro" id="IPR006076">
    <property type="entry name" value="FAD-dep_OxRdtase"/>
</dbReference>
<accession>Q5GXM9</accession>
<evidence type="ECO:0000256" key="1">
    <source>
        <dbReference type="ARBA" id="ARBA00023002"/>
    </source>
</evidence>
<evidence type="ECO:0000313" key="4">
    <source>
        <dbReference type="Proteomes" id="UP000006735"/>
    </source>
</evidence>
<dbReference type="Gene3D" id="3.50.50.60">
    <property type="entry name" value="FAD/NAD(P)-binding domain"/>
    <property type="match status" value="2"/>
</dbReference>
<gene>
    <name evidence="3" type="primary">dadA</name>
    <name evidence="3" type="ordered locus">XOO3288</name>
</gene>